<dbReference type="EMBL" id="JAHWXP010000003">
    <property type="protein sequence ID" value="MBY8337754.1"/>
    <property type="molecule type" value="Genomic_DNA"/>
</dbReference>
<dbReference type="Pfam" id="PF04820">
    <property type="entry name" value="Trp_halogenase"/>
    <property type="match status" value="1"/>
</dbReference>
<evidence type="ECO:0000313" key="1">
    <source>
        <dbReference type="EMBL" id="MBY8337754.1"/>
    </source>
</evidence>
<dbReference type="PANTHER" id="PTHR43747">
    <property type="entry name" value="FAD-BINDING PROTEIN"/>
    <property type="match status" value="1"/>
</dbReference>
<protein>
    <submittedName>
        <fullName evidence="1">Tryptophan 7-halogenase</fullName>
    </submittedName>
</protein>
<evidence type="ECO:0000313" key="2">
    <source>
        <dbReference type="Proteomes" id="UP000759298"/>
    </source>
</evidence>
<sequence length="519" mass="56975">MSVNRTSSSETEPPAIVIVGGGTAGWMAAAALARLTPCAVTLVESEAIGTVGVGEATIPQIRLFNQALGIDEAEFLRETKATFKLGIEFAGWSHAGASYMHAFGEIGAGAGLLPFHQLWLRGRELGEAKDLATYSLNERAARALKMQMWRGDAGHSAPDMPWAYHFDASLYAAYLRRLAEARGAARIEGKVASVERDGASGDIAAVALEEGRRIAGDFFIDCSGFRSLLLGQELATPFEDWSHWLPCDRAVAVPCATKGEFTPYTRSTAHSAGWQWRIPLQHRIGNGLVYCSDYLSDDEAEAQLLANLDGAPQATPNRLRFTTGMRTQQWSHNCLALGLAAGFMEPLESTSIHLIQSSIARFLNMLPGRQPAPAMRAEFNRQAEFEWIRIRDFLILHYWANGRVGEAFWDRRREMALPDTLTAKIEQFKASGFIHREHEELFTIPGWAQVLIGQEVTPQSLHPLAASTDPAALERMLGEIEAGIGRLVDAMPSHVEFLRAYCMPRATNPSPTPVSETAR</sequence>
<dbReference type="InterPro" id="IPR006905">
    <property type="entry name" value="Flavin_halogenase"/>
</dbReference>
<dbReference type="InterPro" id="IPR033856">
    <property type="entry name" value="Trp_halogen"/>
</dbReference>
<gene>
    <name evidence="1" type="ORF">KYN89_11940</name>
</gene>
<dbReference type="RefSeq" id="WP_222825265.1">
    <property type="nucleotide sequence ID" value="NZ_JAHWXP010000003.1"/>
</dbReference>
<dbReference type="PIRSF" id="PIRSF011396">
    <property type="entry name" value="Trp_halogenase"/>
    <property type="match status" value="1"/>
</dbReference>
<reference evidence="1 2" key="1">
    <citation type="submission" date="2021-07" db="EMBL/GenBank/DDBJ databases">
        <title>Alteriqipengyuania abyssalis NZ-12B nov, sp.nov isolated from deep sea sponge in pacific ocean.</title>
        <authorList>
            <person name="Tareen S."/>
            <person name="Wink J."/>
        </authorList>
    </citation>
    <scope>NUCLEOTIDE SEQUENCE [LARGE SCALE GENOMIC DNA]</scope>
    <source>
        <strain evidence="1 2">NZ-12B</strain>
    </source>
</reference>
<dbReference type="SUPFAM" id="SSF51905">
    <property type="entry name" value="FAD/NAD(P)-binding domain"/>
    <property type="match status" value="1"/>
</dbReference>
<comment type="caution">
    <text evidence="1">The sequence shown here is derived from an EMBL/GenBank/DDBJ whole genome shotgun (WGS) entry which is preliminary data.</text>
</comment>
<keyword evidence="2" id="KW-1185">Reference proteome</keyword>
<organism evidence="1 2">
    <name type="scientific">Alteriqipengyuania abyssalis</name>
    <dbReference type="NCBI Taxonomy" id="2860200"/>
    <lineage>
        <taxon>Bacteria</taxon>
        <taxon>Pseudomonadati</taxon>
        <taxon>Pseudomonadota</taxon>
        <taxon>Alphaproteobacteria</taxon>
        <taxon>Sphingomonadales</taxon>
        <taxon>Erythrobacteraceae</taxon>
        <taxon>Alteriqipengyuania</taxon>
    </lineage>
</organism>
<proteinExistence type="predicted"/>
<dbReference type="Proteomes" id="UP000759298">
    <property type="component" value="Unassembled WGS sequence"/>
</dbReference>
<dbReference type="PANTHER" id="PTHR43747:SF4">
    <property type="entry name" value="FLAVIN-DEPENDENT TRYPTOPHAN HALOGENASE"/>
    <property type="match status" value="1"/>
</dbReference>
<dbReference type="Gene3D" id="3.50.50.60">
    <property type="entry name" value="FAD/NAD(P)-binding domain"/>
    <property type="match status" value="1"/>
</dbReference>
<accession>A0ABS7PFD0</accession>
<dbReference type="InterPro" id="IPR050816">
    <property type="entry name" value="Flavin-dep_Halogenase_NPB"/>
</dbReference>
<dbReference type="InterPro" id="IPR036188">
    <property type="entry name" value="FAD/NAD-bd_sf"/>
</dbReference>
<name>A0ABS7PFD0_9SPHN</name>